<dbReference type="PIRSF" id="PIRSF000077">
    <property type="entry name" value="Thioredoxin"/>
    <property type="match status" value="1"/>
</dbReference>
<organism evidence="8 9">
    <name type="scientific">Candidatus Berkelbacteria bacterium CG03_land_8_20_14_0_80_40_36</name>
    <dbReference type="NCBI Taxonomy" id="1974509"/>
    <lineage>
        <taxon>Bacteria</taxon>
        <taxon>Candidatus Berkelbacteria</taxon>
    </lineage>
</organism>
<comment type="similarity">
    <text evidence="1">Belongs to the thioredoxin family.</text>
</comment>
<dbReference type="SUPFAM" id="SSF52833">
    <property type="entry name" value="Thioredoxin-like"/>
    <property type="match status" value="1"/>
</dbReference>
<feature type="disulfide bond" description="Redox-active" evidence="6">
    <location>
        <begin position="17"/>
        <end position="20"/>
    </location>
</feature>
<dbReference type="InterPro" id="IPR005746">
    <property type="entry name" value="Thioredoxin"/>
</dbReference>
<evidence type="ECO:0000256" key="1">
    <source>
        <dbReference type="ARBA" id="ARBA00008987"/>
    </source>
</evidence>
<dbReference type="Pfam" id="PF00085">
    <property type="entry name" value="Thioredoxin"/>
    <property type="match status" value="1"/>
</dbReference>
<evidence type="ECO:0000313" key="9">
    <source>
        <dbReference type="Proteomes" id="UP000229966"/>
    </source>
</evidence>
<dbReference type="PANTHER" id="PTHR45663">
    <property type="entry name" value="GEO12009P1"/>
    <property type="match status" value="1"/>
</dbReference>
<dbReference type="InterPro" id="IPR017937">
    <property type="entry name" value="Thioredoxin_CS"/>
</dbReference>
<protein>
    <submittedName>
        <fullName evidence="8">Thiol reductase thioredoxin</fullName>
    </submittedName>
</protein>
<comment type="caution">
    <text evidence="8">The sequence shown here is derived from an EMBL/GenBank/DDBJ whole genome shotgun (WGS) entry which is preliminary data.</text>
</comment>
<feature type="domain" description="Thioredoxin" evidence="7">
    <location>
        <begin position="1"/>
        <end position="90"/>
    </location>
</feature>
<evidence type="ECO:0000259" key="7">
    <source>
        <dbReference type="PROSITE" id="PS51352"/>
    </source>
</evidence>
<dbReference type="PANTHER" id="PTHR45663:SF11">
    <property type="entry name" value="GEO12009P1"/>
    <property type="match status" value="1"/>
</dbReference>
<evidence type="ECO:0000256" key="3">
    <source>
        <dbReference type="ARBA" id="ARBA00022982"/>
    </source>
</evidence>
<evidence type="ECO:0000256" key="6">
    <source>
        <dbReference type="PIRSR" id="PIRSR000077-4"/>
    </source>
</evidence>
<dbReference type="PRINTS" id="PR00421">
    <property type="entry name" value="THIOREDOXIN"/>
</dbReference>
<name>A0A2M7CJ75_9BACT</name>
<evidence type="ECO:0000256" key="2">
    <source>
        <dbReference type="ARBA" id="ARBA00022448"/>
    </source>
</evidence>
<dbReference type="Gene3D" id="3.40.30.10">
    <property type="entry name" value="Glutaredoxin"/>
    <property type="match status" value="1"/>
</dbReference>
<sequence length="90" mass="10026">MPVKSQTELVQFYADWCGPCQAMKPIVAELEKELGDKIKVTRVNIDEDPGEAQKYNVMSIPTFLIKKEGGVKAQLMGMQTKNALKKKLVG</sequence>
<dbReference type="AlphaFoldDB" id="A0A2M7CJ75"/>
<dbReference type="GO" id="GO:0015035">
    <property type="term" value="F:protein-disulfide reductase activity"/>
    <property type="evidence" value="ECO:0007669"/>
    <property type="project" value="InterPro"/>
</dbReference>
<accession>A0A2M7CJ75</accession>
<keyword evidence="5 6" id="KW-0676">Redox-active center</keyword>
<dbReference type="Proteomes" id="UP000229966">
    <property type="component" value="Unassembled WGS sequence"/>
</dbReference>
<keyword evidence="4 6" id="KW-1015">Disulfide bond</keyword>
<keyword evidence="3" id="KW-0249">Electron transport</keyword>
<evidence type="ECO:0000256" key="5">
    <source>
        <dbReference type="ARBA" id="ARBA00023284"/>
    </source>
</evidence>
<evidence type="ECO:0000256" key="4">
    <source>
        <dbReference type="ARBA" id="ARBA00023157"/>
    </source>
</evidence>
<keyword evidence="2" id="KW-0813">Transport</keyword>
<dbReference type="EMBL" id="PEUM01000010">
    <property type="protein sequence ID" value="PIV25686.1"/>
    <property type="molecule type" value="Genomic_DNA"/>
</dbReference>
<dbReference type="GO" id="GO:0045454">
    <property type="term" value="P:cell redox homeostasis"/>
    <property type="evidence" value="ECO:0007669"/>
    <property type="project" value="TreeGrafter"/>
</dbReference>
<evidence type="ECO:0000313" key="8">
    <source>
        <dbReference type="EMBL" id="PIV25686.1"/>
    </source>
</evidence>
<proteinExistence type="inferred from homology"/>
<dbReference type="InterPro" id="IPR036249">
    <property type="entry name" value="Thioredoxin-like_sf"/>
</dbReference>
<gene>
    <name evidence="8" type="ORF">COS38_00335</name>
</gene>
<dbReference type="GO" id="GO:0005829">
    <property type="term" value="C:cytosol"/>
    <property type="evidence" value="ECO:0007669"/>
    <property type="project" value="TreeGrafter"/>
</dbReference>
<dbReference type="PROSITE" id="PS00194">
    <property type="entry name" value="THIOREDOXIN_1"/>
    <property type="match status" value="1"/>
</dbReference>
<dbReference type="CDD" id="cd02947">
    <property type="entry name" value="TRX_family"/>
    <property type="match status" value="1"/>
</dbReference>
<dbReference type="InterPro" id="IPR013766">
    <property type="entry name" value="Thioredoxin_domain"/>
</dbReference>
<reference evidence="9" key="1">
    <citation type="submission" date="2017-09" db="EMBL/GenBank/DDBJ databases">
        <title>Depth-based differentiation of microbial function through sediment-hosted aquifers and enrichment of novel symbionts in the deep terrestrial subsurface.</title>
        <authorList>
            <person name="Probst A.J."/>
            <person name="Ladd B."/>
            <person name="Jarett J.K."/>
            <person name="Geller-Mcgrath D.E."/>
            <person name="Sieber C.M.K."/>
            <person name="Emerson J.B."/>
            <person name="Anantharaman K."/>
            <person name="Thomas B.C."/>
            <person name="Malmstrom R."/>
            <person name="Stieglmeier M."/>
            <person name="Klingl A."/>
            <person name="Woyke T."/>
            <person name="Ryan C.M."/>
            <person name="Banfield J.F."/>
        </authorList>
    </citation>
    <scope>NUCLEOTIDE SEQUENCE [LARGE SCALE GENOMIC DNA]</scope>
</reference>
<dbReference type="PROSITE" id="PS51352">
    <property type="entry name" value="THIOREDOXIN_2"/>
    <property type="match status" value="1"/>
</dbReference>